<dbReference type="InterPro" id="IPR027450">
    <property type="entry name" value="AlkB-like"/>
</dbReference>
<evidence type="ECO:0000256" key="3">
    <source>
        <dbReference type="ARBA" id="ARBA00023002"/>
    </source>
</evidence>
<organism evidence="7 8">
    <name type="scientific">Thalassiosira oceanica</name>
    <name type="common">Marine diatom</name>
    <dbReference type="NCBI Taxonomy" id="159749"/>
    <lineage>
        <taxon>Eukaryota</taxon>
        <taxon>Sar</taxon>
        <taxon>Stramenopiles</taxon>
        <taxon>Ochrophyta</taxon>
        <taxon>Bacillariophyta</taxon>
        <taxon>Coscinodiscophyceae</taxon>
        <taxon>Thalassiosirophycidae</taxon>
        <taxon>Thalassiosirales</taxon>
        <taxon>Thalassiosiraceae</taxon>
        <taxon>Thalassiosira</taxon>
    </lineage>
</organism>
<keyword evidence="4 5" id="KW-0408">Iron</keyword>
<dbReference type="Proteomes" id="UP000266841">
    <property type="component" value="Unassembled WGS sequence"/>
</dbReference>
<keyword evidence="3" id="KW-0560">Oxidoreductase</keyword>
<comment type="caution">
    <text evidence="7">The sequence shown here is derived from an EMBL/GenBank/DDBJ whole genome shotgun (WGS) entry which is preliminary data.</text>
</comment>
<dbReference type="GO" id="GO:0035516">
    <property type="term" value="F:broad specificity oxidative DNA demethylase activity"/>
    <property type="evidence" value="ECO:0007669"/>
    <property type="project" value="TreeGrafter"/>
</dbReference>
<accession>K0SB24</accession>
<dbReference type="GO" id="GO:0008198">
    <property type="term" value="F:ferrous iron binding"/>
    <property type="evidence" value="ECO:0007669"/>
    <property type="project" value="TreeGrafter"/>
</dbReference>
<dbReference type="EMBL" id="AGNL01026122">
    <property type="protein sequence ID" value="EJK58131.1"/>
    <property type="molecule type" value="Genomic_DNA"/>
</dbReference>
<dbReference type="Gene3D" id="2.60.120.590">
    <property type="entry name" value="Alpha-ketoglutarate-dependent dioxygenase AlkB-like"/>
    <property type="match status" value="1"/>
</dbReference>
<comment type="cofactor">
    <cofactor evidence="5">
        <name>Fe(2+)</name>
        <dbReference type="ChEBI" id="CHEBI:29033"/>
    </cofactor>
    <text evidence="5">Binds 1 Fe(2+) ion per subunit.</text>
</comment>
<evidence type="ECO:0000256" key="1">
    <source>
        <dbReference type="ARBA" id="ARBA00022723"/>
    </source>
</evidence>
<evidence type="ECO:0000256" key="4">
    <source>
        <dbReference type="ARBA" id="ARBA00023004"/>
    </source>
</evidence>
<proteinExistence type="predicted"/>
<dbReference type="GO" id="GO:0035515">
    <property type="term" value="F:oxidative RNA demethylase activity"/>
    <property type="evidence" value="ECO:0007669"/>
    <property type="project" value="TreeGrafter"/>
</dbReference>
<keyword evidence="1 5" id="KW-0479">Metal-binding</keyword>
<evidence type="ECO:0000259" key="6">
    <source>
        <dbReference type="PROSITE" id="PS51471"/>
    </source>
</evidence>
<dbReference type="eggNOG" id="KOG2731">
    <property type="taxonomic scope" value="Eukaryota"/>
</dbReference>
<gene>
    <name evidence="7" type="ORF">THAOC_21767</name>
</gene>
<protein>
    <recommendedName>
        <fullName evidence="6">Fe2OG dioxygenase domain-containing protein</fullName>
    </recommendedName>
</protein>
<evidence type="ECO:0000313" key="8">
    <source>
        <dbReference type="Proteomes" id="UP000266841"/>
    </source>
</evidence>
<evidence type="ECO:0000313" key="7">
    <source>
        <dbReference type="EMBL" id="EJK58131.1"/>
    </source>
</evidence>
<dbReference type="GO" id="GO:0035513">
    <property type="term" value="P:oxidative RNA demethylation"/>
    <property type="evidence" value="ECO:0007669"/>
    <property type="project" value="TreeGrafter"/>
</dbReference>
<dbReference type="GO" id="GO:0005737">
    <property type="term" value="C:cytoplasm"/>
    <property type="evidence" value="ECO:0007669"/>
    <property type="project" value="TreeGrafter"/>
</dbReference>
<feature type="binding site" evidence="5">
    <location>
        <position position="250"/>
    </location>
    <ligand>
        <name>Fe cation</name>
        <dbReference type="ChEBI" id="CHEBI:24875"/>
        <note>catalytic</note>
    </ligand>
</feature>
<dbReference type="AlphaFoldDB" id="K0SB24"/>
<dbReference type="SUPFAM" id="SSF51197">
    <property type="entry name" value="Clavaminate synthase-like"/>
    <property type="match status" value="1"/>
</dbReference>
<reference evidence="7 8" key="1">
    <citation type="journal article" date="2012" name="Genome Biol.">
        <title>Genome and low-iron response of an oceanic diatom adapted to chronic iron limitation.</title>
        <authorList>
            <person name="Lommer M."/>
            <person name="Specht M."/>
            <person name="Roy A.S."/>
            <person name="Kraemer L."/>
            <person name="Andreson R."/>
            <person name="Gutowska M.A."/>
            <person name="Wolf J."/>
            <person name="Bergner S.V."/>
            <person name="Schilhabel M.B."/>
            <person name="Klostermeier U.C."/>
            <person name="Beiko R.G."/>
            <person name="Rosenstiel P."/>
            <person name="Hippler M."/>
            <person name="Laroche J."/>
        </authorList>
    </citation>
    <scope>NUCLEOTIDE SEQUENCE [LARGE SCALE GENOMIC DNA]</scope>
    <source>
        <strain evidence="7 8">CCMP1005</strain>
    </source>
</reference>
<feature type="domain" description="Fe2OG dioxygenase" evidence="6">
    <location>
        <begin position="229"/>
        <end position="380"/>
    </location>
</feature>
<keyword evidence="2" id="KW-0223">Dioxygenase</keyword>
<feature type="binding site" evidence="5">
    <location>
        <position position="306"/>
    </location>
    <ligand>
        <name>Fe cation</name>
        <dbReference type="ChEBI" id="CHEBI:24875"/>
        <note>catalytic</note>
    </ligand>
</feature>
<sequence>MADAPQSDLYRRAEKELRNVKSIEELYKLDESSSVTRVIGCGHDDNLSALLAEDGAAILRNFVQRSIDQLAICALALRPLNVLPTDDALSRLRTVSCKDTHTDACGLPAIRPQVQKKLSKCMEEIKSSSKILADSPVTVQTNFSSELASYPSDDRISCSQSKKRKRPESFPLSRLRYLNLGEWNYNWGDRRYEKVPHAIALADRFVEVARRAHELAKEQTGEAASRPVNFDMAICNLYHLQRPSDRLGGHRDDVEEDLSLPLVTISLGAPGVFLLGGESRQDAPTAILLRAGDCMVMSGRSRKYFHGVPTVLSLDGNSACQMNGNPGDKVCCVFPELDDGGCLAKGFTGDKSTIPSLDEMEFAQAFLTTVRMNLSIRQVA</sequence>
<evidence type="ECO:0000256" key="2">
    <source>
        <dbReference type="ARBA" id="ARBA00022964"/>
    </source>
</evidence>
<dbReference type="Pfam" id="PF13532">
    <property type="entry name" value="2OG-FeII_Oxy_2"/>
    <property type="match status" value="1"/>
</dbReference>
<dbReference type="OrthoDB" id="6614653at2759"/>
<dbReference type="InterPro" id="IPR004574">
    <property type="entry name" value="Alkb"/>
</dbReference>
<dbReference type="PANTHER" id="PTHR16557:SF11">
    <property type="entry name" value="ALPHA-KETOGLUTARATE-DEPENDENT DIOXYGENASE ALKB"/>
    <property type="match status" value="1"/>
</dbReference>
<dbReference type="PROSITE" id="PS51471">
    <property type="entry name" value="FE2OG_OXY"/>
    <property type="match status" value="1"/>
</dbReference>
<feature type="binding site" evidence="5">
    <location>
        <position position="252"/>
    </location>
    <ligand>
        <name>Fe cation</name>
        <dbReference type="ChEBI" id="CHEBI:24875"/>
        <note>catalytic</note>
    </ligand>
</feature>
<keyword evidence="8" id="KW-1185">Reference proteome</keyword>
<name>K0SB24_THAOC</name>
<evidence type="ECO:0000256" key="5">
    <source>
        <dbReference type="PIRSR" id="PIRSR604574-2"/>
    </source>
</evidence>
<dbReference type="PANTHER" id="PTHR16557">
    <property type="entry name" value="ALKYLATED DNA REPAIR PROTEIN ALKB-RELATED"/>
    <property type="match status" value="1"/>
</dbReference>
<dbReference type="InterPro" id="IPR005123">
    <property type="entry name" value="Oxoglu/Fe-dep_dioxygenase_dom"/>
</dbReference>
<dbReference type="InterPro" id="IPR037151">
    <property type="entry name" value="AlkB-like_sf"/>
</dbReference>